<dbReference type="SUPFAM" id="SSF52047">
    <property type="entry name" value="RNI-like"/>
    <property type="match status" value="1"/>
</dbReference>
<dbReference type="AlphaFoldDB" id="A0AAD5VAK8"/>
<reference evidence="2" key="1">
    <citation type="submission" date="2022-07" db="EMBL/GenBank/DDBJ databases">
        <title>Genome Sequence of Physisporinus lineatus.</title>
        <authorList>
            <person name="Buettner E."/>
        </authorList>
    </citation>
    <scope>NUCLEOTIDE SEQUENCE</scope>
    <source>
        <strain evidence="2">VT162</strain>
    </source>
</reference>
<organism evidence="2 3">
    <name type="scientific">Meripilus lineatus</name>
    <dbReference type="NCBI Taxonomy" id="2056292"/>
    <lineage>
        <taxon>Eukaryota</taxon>
        <taxon>Fungi</taxon>
        <taxon>Dikarya</taxon>
        <taxon>Basidiomycota</taxon>
        <taxon>Agaricomycotina</taxon>
        <taxon>Agaricomycetes</taxon>
        <taxon>Polyporales</taxon>
        <taxon>Meripilaceae</taxon>
        <taxon>Meripilus</taxon>
    </lineage>
</organism>
<sequence length="287" mass="33292">MLLASFPNLTRLKISIEPESVIDLRDAGPLIFERLEEIYIWHLHVADGCSCHDLLESLRLPQLRALSLRWLDELDRSFSHGGHPINQSIISFLQKCGSKLRFLDLSNLMNIYYWGQRLRNDMRVQVETVASASPNLRHLVLDSNDRRIDERFVKLLHSHLLSGVHVDVWSESDDALRNEDPLITLLPRIRILDHSLWWIQDLPRLFPPEKADREFDAEPRMHTINGIVIAETPFAIYRDGPRELISLGWDSEGDEDSIDDPDYTTEDAEDDWSESSSEWDDDEDSEI</sequence>
<dbReference type="EMBL" id="JANAWD010000121">
    <property type="protein sequence ID" value="KAJ3486442.1"/>
    <property type="molecule type" value="Genomic_DNA"/>
</dbReference>
<keyword evidence="3" id="KW-1185">Reference proteome</keyword>
<gene>
    <name evidence="2" type="ORF">NLI96_g4237</name>
</gene>
<name>A0AAD5VAK8_9APHY</name>
<feature type="region of interest" description="Disordered" evidence="1">
    <location>
        <begin position="247"/>
        <end position="287"/>
    </location>
</feature>
<dbReference type="InterPro" id="IPR032675">
    <property type="entry name" value="LRR_dom_sf"/>
</dbReference>
<comment type="caution">
    <text evidence="2">The sequence shown here is derived from an EMBL/GenBank/DDBJ whole genome shotgun (WGS) entry which is preliminary data.</text>
</comment>
<protein>
    <submittedName>
        <fullName evidence="2">Uncharacterized protein</fullName>
    </submittedName>
</protein>
<evidence type="ECO:0000313" key="2">
    <source>
        <dbReference type="EMBL" id="KAJ3486442.1"/>
    </source>
</evidence>
<feature type="compositionally biased region" description="Acidic residues" evidence="1">
    <location>
        <begin position="251"/>
        <end position="287"/>
    </location>
</feature>
<evidence type="ECO:0000313" key="3">
    <source>
        <dbReference type="Proteomes" id="UP001212997"/>
    </source>
</evidence>
<accession>A0AAD5VAK8</accession>
<evidence type="ECO:0000256" key="1">
    <source>
        <dbReference type="SAM" id="MobiDB-lite"/>
    </source>
</evidence>
<dbReference type="Proteomes" id="UP001212997">
    <property type="component" value="Unassembled WGS sequence"/>
</dbReference>
<proteinExistence type="predicted"/>
<dbReference type="Gene3D" id="3.80.10.10">
    <property type="entry name" value="Ribonuclease Inhibitor"/>
    <property type="match status" value="1"/>
</dbReference>